<dbReference type="STRING" id="7398.A0A1B0AF57"/>
<dbReference type="EnsemblMetazoa" id="GPAI043816-RA">
    <property type="protein sequence ID" value="GPAI043816-PA"/>
    <property type="gene ID" value="GPAI043816"/>
</dbReference>
<dbReference type="EC" id="3.2.1.52" evidence="3"/>
<dbReference type="InterPro" id="IPR017853">
    <property type="entry name" value="GH"/>
</dbReference>
<feature type="domain" description="Glycoside hydrolase family 20 catalytic" evidence="6">
    <location>
        <begin position="14"/>
        <end position="59"/>
    </location>
</feature>
<evidence type="ECO:0000256" key="3">
    <source>
        <dbReference type="ARBA" id="ARBA00012663"/>
    </source>
</evidence>
<accession>A0A1B0AF57</accession>
<reference evidence="7" key="2">
    <citation type="submission" date="2020-05" db="UniProtKB">
        <authorList>
            <consortium name="EnsemblMetazoa"/>
        </authorList>
    </citation>
    <scope>IDENTIFICATION</scope>
    <source>
        <strain evidence="7">IAEA</strain>
    </source>
</reference>
<dbReference type="SUPFAM" id="SSF51445">
    <property type="entry name" value="(Trans)glycosidases"/>
    <property type="match status" value="1"/>
</dbReference>
<dbReference type="Gene3D" id="3.20.20.80">
    <property type="entry name" value="Glycosidases"/>
    <property type="match status" value="1"/>
</dbReference>
<comment type="catalytic activity">
    <reaction evidence="1">
        <text>Hydrolysis of terminal non-reducing N-acetyl-D-hexosamine residues in N-acetyl-beta-D-hexosaminides.</text>
        <dbReference type="EC" id="3.2.1.52"/>
    </reaction>
</comment>
<protein>
    <recommendedName>
        <fullName evidence="3">beta-N-acetylhexosaminidase</fullName>
        <ecNumber evidence="3">3.2.1.52</ecNumber>
    </recommendedName>
</protein>
<dbReference type="InterPro" id="IPR015883">
    <property type="entry name" value="Glyco_hydro_20_cat"/>
</dbReference>
<evidence type="ECO:0000256" key="5">
    <source>
        <dbReference type="ARBA" id="ARBA00022801"/>
    </source>
</evidence>
<dbReference type="VEuPathDB" id="VectorBase:GPAI043816"/>
<dbReference type="GO" id="GO:0005975">
    <property type="term" value="P:carbohydrate metabolic process"/>
    <property type="evidence" value="ECO:0007669"/>
    <property type="project" value="InterPro"/>
</dbReference>
<keyword evidence="8" id="KW-1185">Reference proteome</keyword>
<organism evidence="7 8">
    <name type="scientific">Glossina pallidipes</name>
    <name type="common">Tsetse fly</name>
    <dbReference type="NCBI Taxonomy" id="7398"/>
    <lineage>
        <taxon>Eukaryota</taxon>
        <taxon>Metazoa</taxon>
        <taxon>Ecdysozoa</taxon>
        <taxon>Arthropoda</taxon>
        <taxon>Hexapoda</taxon>
        <taxon>Insecta</taxon>
        <taxon>Pterygota</taxon>
        <taxon>Neoptera</taxon>
        <taxon>Endopterygota</taxon>
        <taxon>Diptera</taxon>
        <taxon>Brachycera</taxon>
        <taxon>Muscomorpha</taxon>
        <taxon>Hippoboscoidea</taxon>
        <taxon>Glossinidae</taxon>
        <taxon>Glossina</taxon>
    </lineage>
</organism>
<evidence type="ECO:0000256" key="2">
    <source>
        <dbReference type="ARBA" id="ARBA00006285"/>
    </source>
</evidence>
<name>A0A1B0AF57_GLOPL</name>
<keyword evidence="4" id="KW-0732">Signal</keyword>
<evidence type="ECO:0000313" key="8">
    <source>
        <dbReference type="Proteomes" id="UP000092445"/>
    </source>
</evidence>
<dbReference type="AlphaFoldDB" id="A0A1B0AF57"/>
<reference evidence="8" key="1">
    <citation type="submission" date="2014-03" db="EMBL/GenBank/DDBJ databases">
        <authorList>
            <person name="Aksoy S."/>
            <person name="Warren W."/>
            <person name="Wilson R.K."/>
        </authorList>
    </citation>
    <scope>NUCLEOTIDE SEQUENCE [LARGE SCALE GENOMIC DNA]</scope>
    <source>
        <strain evidence="8">IAEA</strain>
    </source>
</reference>
<evidence type="ECO:0000313" key="7">
    <source>
        <dbReference type="EnsemblMetazoa" id="GPAI043816-PA"/>
    </source>
</evidence>
<proteinExistence type="inferred from homology"/>
<evidence type="ECO:0000256" key="4">
    <source>
        <dbReference type="ARBA" id="ARBA00022729"/>
    </source>
</evidence>
<dbReference type="Proteomes" id="UP000092445">
    <property type="component" value="Unassembled WGS sequence"/>
</dbReference>
<sequence length="123" mass="13339">MKVMAISSLKCEVNSPRNYCIEPPCEQLDPTANGIFRILRDIYKEMFGLFDADVFHMGGLNVLLETIQIHKQQLDECDGLAAASISFIDVDKLVAPLLTGEATSSALSLLNCSTASLKGSTNT</sequence>
<comment type="similarity">
    <text evidence="2">Belongs to the glycosyl hydrolase 20 family.</text>
</comment>
<evidence type="ECO:0000256" key="1">
    <source>
        <dbReference type="ARBA" id="ARBA00001231"/>
    </source>
</evidence>
<dbReference type="GO" id="GO:0004563">
    <property type="term" value="F:beta-N-acetylhexosaminidase activity"/>
    <property type="evidence" value="ECO:0007669"/>
    <property type="project" value="UniProtKB-EC"/>
</dbReference>
<dbReference type="Pfam" id="PF00728">
    <property type="entry name" value="Glyco_hydro_20"/>
    <property type="match status" value="1"/>
</dbReference>
<keyword evidence="5" id="KW-0378">Hydrolase</keyword>
<evidence type="ECO:0000259" key="6">
    <source>
        <dbReference type="Pfam" id="PF00728"/>
    </source>
</evidence>